<keyword evidence="1" id="KW-1185">Reference proteome</keyword>
<evidence type="ECO:0000313" key="2">
    <source>
        <dbReference type="WBParaSite" id="PDA_v2.g29906.t1"/>
    </source>
</evidence>
<sequence length="83" mass="9348">MTSTSQSSDFVVNLHYSSLDYLTKTQFEEFGDFNITDADTAGYEYVLSTMPSKQAISKYVRRKTMDGVIVQQCEPGNIHPRAS</sequence>
<dbReference type="Proteomes" id="UP000887578">
    <property type="component" value="Unplaced"/>
</dbReference>
<dbReference type="AlphaFoldDB" id="A0A914QDR7"/>
<name>A0A914QDR7_9BILA</name>
<organism evidence="1 2">
    <name type="scientific">Panagrolaimus davidi</name>
    <dbReference type="NCBI Taxonomy" id="227884"/>
    <lineage>
        <taxon>Eukaryota</taxon>
        <taxon>Metazoa</taxon>
        <taxon>Ecdysozoa</taxon>
        <taxon>Nematoda</taxon>
        <taxon>Chromadorea</taxon>
        <taxon>Rhabditida</taxon>
        <taxon>Tylenchina</taxon>
        <taxon>Panagrolaimomorpha</taxon>
        <taxon>Panagrolaimoidea</taxon>
        <taxon>Panagrolaimidae</taxon>
        <taxon>Panagrolaimus</taxon>
    </lineage>
</organism>
<accession>A0A914QDR7</accession>
<evidence type="ECO:0000313" key="1">
    <source>
        <dbReference type="Proteomes" id="UP000887578"/>
    </source>
</evidence>
<proteinExistence type="predicted"/>
<reference evidence="2" key="1">
    <citation type="submission" date="2022-11" db="UniProtKB">
        <authorList>
            <consortium name="WormBaseParasite"/>
        </authorList>
    </citation>
    <scope>IDENTIFICATION</scope>
</reference>
<protein>
    <submittedName>
        <fullName evidence="2">Uncharacterized protein</fullName>
    </submittedName>
</protein>
<dbReference type="WBParaSite" id="PDA_v2.g29906.t1">
    <property type="protein sequence ID" value="PDA_v2.g29906.t1"/>
    <property type="gene ID" value="PDA_v2.g29906"/>
</dbReference>